<evidence type="ECO:0000256" key="5">
    <source>
        <dbReference type="ARBA" id="ARBA00023136"/>
    </source>
</evidence>
<keyword evidence="4 7" id="KW-1133">Transmembrane helix</keyword>
<dbReference type="InterPro" id="IPR008521">
    <property type="entry name" value="Mg_trans_NIPA"/>
</dbReference>
<dbReference type="Pfam" id="PF05653">
    <property type="entry name" value="Mg_trans_NIPA"/>
    <property type="match status" value="1"/>
</dbReference>
<dbReference type="FunCoup" id="D8TN96">
    <property type="interactions" value="138"/>
</dbReference>
<keyword evidence="9" id="KW-1185">Reference proteome</keyword>
<dbReference type="GO" id="GO:0005886">
    <property type="term" value="C:plasma membrane"/>
    <property type="evidence" value="ECO:0007669"/>
    <property type="project" value="UniProtKB-SubCell"/>
</dbReference>
<comment type="similarity">
    <text evidence="2 7">Belongs to the NIPA (TC 2.A.7) family.</text>
</comment>
<evidence type="ECO:0000256" key="2">
    <source>
        <dbReference type="ARBA" id="ARBA00007001"/>
    </source>
</evidence>
<name>D8TN96_VOLCA</name>
<dbReference type="RefSeq" id="XP_002948114.1">
    <property type="nucleotide sequence ID" value="XM_002948068.1"/>
</dbReference>
<keyword evidence="7" id="KW-1003">Cell membrane</keyword>
<comment type="subunit">
    <text evidence="7">Homodimer.</text>
</comment>
<dbReference type="GeneID" id="9625099"/>
<dbReference type="GO" id="GO:0015095">
    <property type="term" value="F:magnesium ion transmembrane transporter activity"/>
    <property type="evidence" value="ECO:0007669"/>
    <property type="project" value="UniProtKB-UniRule"/>
</dbReference>
<dbReference type="STRING" id="3068.D8TN96"/>
<dbReference type="Proteomes" id="UP000001058">
    <property type="component" value="Unassembled WGS sequence"/>
</dbReference>
<dbReference type="InterPro" id="IPR037185">
    <property type="entry name" value="EmrE-like"/>
</dbReference>
<dbReference type="eggNOG" id="KOG2922">
    <property type="taxonomic scope" value="Eukaryota"/>
</dbReference>
<dbReference type="SUPFAM" id="SSF103481">
    <property type="entry name" value="Multidrug resistance efflux transporter EmrE"/>
    <property type="match status" value="1"/>
</dbReference>
<comment type="subcellular location">
    <subcellularLocation>
        <location evidence="7">Cell membrane</location>
        <topology evidence="7">Multi-pass membrane protein</topology>
    </subcellularLocation>
    <subcellularLocation>
        <location evidence="7">Early endosome</location>
    </subcellularLocation>
    <subcellularLocation>
        <location evidence="1">Membrane</location>
        <topology evidence="1">Multi-pass membrane protein</topology>
    </subcellularLocation>
</comment>
<dbReference type="KEGG" id="vcn:VOLCADRAFT_57599"/>
<evidence type="ECO:0000256" key="3">
    <source>
        <dbReference type="ARBA" id="ARBA00022692"/>
    </source>
</evidence>
<dbReference type="AlphaFoldDB" id="D8TN96"/>
<dbReference type="GO" id="GO:0005769">
    <property type="term" value="C:early endosome"/>
    <property type="evidence" value="ECO:0007669"/>
    <property type="project" value="UniProtKB-SubCell"/>
</dbReference>
<sequence length="342" mass="37726">MASGSSFPTPPLGPDEKPRDLWYVGAIINVVGSIAINLGTNLMKLGHNKRAKVEYAEAQKPPVHKFKEWVIGMSFFSVGNILNFVSFGFAAQSLLAALGSIQFVSNVIFAYFVLHEQINRMILIATACIVGGCILLVVFGNQTSATYTVKELTQLYTKPAYVVYLCLLGVGVVGGYILYLHVLTVLFPTCSKNGQKGIWYALLPVAYSVFSALIGTQSVLFSKSMSVILRLTFTGENQLGNWYTWLVLPLFLLTAVFWITRLNKGLRMFPAMIIVPVMQIAWTLFSIVSGMLYFQEYKGFTPLKSIMFPIGVLVSRERSWRNCSPSVHILACIGNKVCVSGG</sequence>
<keyword evidence="5 7" id="KW-0472">Membrane</keyword>
<protein>
    <recommendedName>
        <fullName evidence="7">Probable magnesium transporter</fullName>
    </recommendedName>
</protein>
<proteinExistence type="inferred from homology"/>
<keyword evidence="7" id="KW-0406">Ion transport</keyword>
<evidence type="ECO:0000256" key="1">
    <source>
        <dbReference type="ARBA" id="ARBA00004141"/>
    </source>
</evidence>
<evidence type="ECO:0000313" key="8">
    <source>
        <dbReference type="EMBL" id="EFJ51102.1"/>
    </source>
</evidence>
<gene>
    <name evidence="8" type="ORF">VOLCADRAFT_57599</name>
</gene>
<organism evidence="9">
    <name type="scientific">Volvox carteri f. nagariensis</name>
    <dbReference type="NCBI Taxonomy" id="3068"/>
    <lineage>
        <taxon>Eukaryota</taxon>
        <taxon>Viridiplantae</taxon>
        <taxon>Chlorophyta</taxon>
        <taxon>core chlorophytes</taxon>
        <taxon>Chlorophyceae</taxon>
        <taxon>CS clade</taxon>
        <taxon>Chlamydomonadales</taxon>
        <taxon>Volvocaceae</taxon>
        <taxon>Volvox</taxon>
    </lineage>
</organism>
<comment type="caution">
    <text evidence="7">Lacks conserved residue(s) required for the propagation of feature annotation.</text>
</comment>
<dbReference type="InParanoid" id="D8TN96"/>
<dbReference type="OrthoDB" id="165382at2759"/>
<feature type="transmembrane region" description="Helical" evidence="7">
    <location>
        <begin position="199"/>
        <end position="222"/>
    </location>
</feature>
<reference evidence="8 9" key="1">
    <citation type="journal article" date="2010" name="Science">
        <title>Genomic analysis of organismal complexity in the multicellular green alga Volvox carteri.</title>
        <authorList>
            <person name="Prochnik S.E."/>
            <person name="Umen J."/>
            <person name="Nedelcu A.M."/>
            <person name="Hallmann A."/>
            <person name="Miller S.M."/>
            <person name="Nishii I."/>
            <person name="Ferris P."/>
            <person name="Kuo A."/>
            <person name="Mitros T."/>
            <person name="Fritz-Laylin L.K."/>
            <person name="Hellsten U."/>
            <person name="Chapman J."/>
            <person name="Simakov O."/>
            <person name="Rensing S.A."/>
            <person name="Terry A."/>
            <person name="Pangilinan J."/>
            <person name="Kapitonov V."/>
            <person name="Jurka J."/>
            <person name="Salamov A."/>
            <person name="Shapiro H."/>
            <person name="Schmutz J."/>
            <person name="Grimwood J."/>
            <person name="Lindquist E."/>
            <person name="Lucas S."/>
            <person name="Grigoriev I.V."/>
            <person name="Schmitt R."/>
            <person name="Kirk D."/>
            <person name="Rokhsar D.S."/>
        </authorList>
    </citation>
    <scope>NUCLEOTIDE SEQUENCE [LARGE SCALE GENOMIC DNA]</scope>
    <source>
        <strain evidence="9">f. Nagariensis / Eve</strain>
    </source>
</reference>
<evidence type="ECO:0000313" key="9">
    <source>
        <dbReference type="Proteomes" id="UP000001058"/>
    </source>
</evidence>
<feature type="transmembrane region" description="Helical" evidence="7">
    <location>
        <begin position="161"/>
        <end position="187"/>
    </location>
</feature>
<dbReference type="PANTHER" id="PTHR12570">
    <property type="match status" value="1"/>
</dbReference>
<dbReference type="PANTHER" id="PTHR12570:SF9">
    <property type="entry name" value="MAGNESIUM TRANSPORTER NIPA8-RELATED"/>
    <property type="match status" value="1"/>
</dbReference>
<feature type="transmembrane region" description="Helical" evidence="7">
    <location>
        <begin position="20"/>
        <end position="40"/>
    </location>
</feature>
<evidence type="ECO:0000256" key="6">
    <source>
        <dbReference type="ARBA" id="ARBA00025284"/>
    </source>
</evidence>
<dbReference type="EMBL" id="GL378329">
    <property type="protein sequence ID" value="EFJ51102.1"/>
    <property type="molecule type" value="Genomic_DNA"/>
</dbReference>
<comment type="function">
    <text evidence="6 7">Acts as a Mg(2+) transporter. Can also transport other divalent cations such as Fe(2+), Sr(2+), Ba(2+), Mn(2+) and Co(2+) but to a much less extent than Mg(2+).</text>
</comment>
<feature type="transmembrane region" description="Helical" evidence="7">
    <location>
        <begin position="121"/>
        <end position="141"/>
    </location>
</feature>
<feature type="transmembrane region" description="Helical" evidence="7">
    <location>
        <begin position="242"/>
        <end position="259"/>
    </location>
</feature>
<evidence type="ECO:0000256" key="4">
    <source>
        <dbReference type="ARBA" id="ARBA00022989"/>
    </source>
</evidence>
<keyword evidence="7" id="KW-0967">Endosome</keyword>
<feature type="transmembrane region" description="Helical" evidence="7">
    <location>
        <begin position="271"/>
        <end position="294"/>
    </location>
</feature>
<keyword evidence="7" id="KW-0460">Magnesium</keyword>
<evidence type="ECO:0000256" key="7">
    <source>
        <dbReference type="RuleBase" id="RU363078"/>
    </source>
</evidence>
<accession>D8TN96</accession>
<keyword evidence="3 7" id="KW-0812">Transmembrane</keyword>
<keyword evidence="7" id="KW-0813">Transport</keyword>